<comment type="similarity">
    <text evidence="6 16">Belongs to the class-IV pyridoxal-phosphate-dependent aminotransferase family.</text>
</comment>
<dbReference type="PANTHER" id="PTHR11825">
    <property type="entry name" value="SUBGROUP IIII AMINOTRANSFERASE"/>
    <property type="match status" value="1"/>
</dbReference>
<evidence type="ECO:0000256" key="11">
    <source>
        <dbReference type="ARBA" id="ARBA00023304"/>
    </source>
</evidence>
<feature type="compositionally biased region" description="Basic and acidic residues" evidence="19">
    <location>
        <begin position="1"/>
        <end position="18"/>
    </location>
</feature>
<accession>S4Y965</accession>
<dbReference type="UniPathway" id="UPA00049">
    <property type="reaction ID" value="UER00062"/>
</dbReference>
<dbReference type="GO" id="GO:0009099">
    <property type="term" value="P:L-valine biosynthetic process"/>
    <property type="evidence" value="ECO:0007669"/>
    <property type="project" value="UniProtKB-UniPathway"/>
</dbReference>
<sequence length="398" mass="43815">MPHDESARRARWSGVDRRPSRKSSTMSTDSAPATKVDLEILPTQHPLGDADRAQRMQNPGFGRVFTEHMVVIPYAADRGGWLRGQLKPYAPITMDPAAMVLHYGQAIFEGFKAYRQPDGRIKTFRPEANAQRFNSSARRLAMPEMPVELFVSSVDALIRQDRAWVPAAVGESLYLRPLMFATEAALGVRSSREYDFLVIASPAGAYFPQGVKPVTVWISEDFVRAAPGGTGAAKFAGNYAASLLAQMNAAAEGCAQVVWLDAVHRRYVEEMGGMNIFFVYEEGGRTVLVTPELTGTLLPGITRDSIMQLARDFGYGAEERKVTFDEWRAAVREGRMTEAFACGTAAVITPIGAVKSREGTFAIHNNETGPVAARFREALLDIQHGLAPDRYGWMHDVV</sequence>
<name>S4Y965_SORCE</name>
<evidence type="ECO:0000256" key="9">
    <source>
        <dbReference type="ARBA" id="ARBA00022679"/>
    </source>
</evidence>
<evidence type="ECO:0000256" key="6">
    <source>
        <dbReference type="ARBA" id="ARBA00009320"/>
    </source>
</evidence>
<comment type="pathway">
    <text evidence="4">Amino-acid biosynthesis; L-valine biosynthesis; L-valine from pyruvate: step 4/4.</text>
</comment>
<dbReference type="InterPro" id="IPR018300">
    <property type="entry name" value="Aminotrans_IV_CS"/>
</dbReference>
<evidence type="ECO:0000256" key="1">
    <source>
        <dbReference type="ARBA" id="ARBA00001933"/>
    </source>
</evidence>
<evidence type="ECO:0000313" key="20">
    <source>
        <dbReference type="EMBL" id="AGP39368.1"/>
    </source>
</evidence>
<dbReference type="HOGENOM" id="CLU_031922_0_2_7"/>
<evidence type="ECO:0000256" key="15">
    <source>
        <dbReference type="PIRSR" id="PIRSR006468-1"/>
    </source>
</evidence>
<dbReference type="Gene3D" id="3.30.470.10">
    <property type="match status" value="1"/>
</dbReference>
<evidence type="ECO:0000256" key="8">
    <source>
        <dbReference type="ARBA" id="ARBA00022605"/>
    </source>
</evidence>
<dbReference type="AlphaFoldDB" id="S4Y965"/>
<keyword evidence="8 18" id="KW-0028">Amino-acid biosynthesis</keyword>
<evidence type="ECO:0000256" key="4">
    <source>
        <dbReference type="ARBA" id="ARBA00004931"/>
    </source>
</evidence>
<comment type="catalytic activity">
    <reaction evidence="13 18">
        <text>L-isoleucine + 2-oxoglutarate = (S)-3-methyl-2-oxopentanoate + L-glutamate</text>
        <dbReference type="Rhea" id="RHEA:24801"/>
        <dbReference type="ChEBI" id="CHEBI:16810"/>
        <dbReference type="ChEBI" id="CHEBI:29985"/>
        <dbReference type="ChEBI" id="CHEBI:35146"/>
        <dbReference type="ChEBI" id="CHEBI:58045"/>
        <dbReference type="EC" id="2.6.1.42"/>
    </reaction>
</comment>
<dbReference type="STRING" id="1254432.SCE1572_35750"/>
<evidence type="ECO:0000256" key="3">
    <source>
        <dbReference type="ARBA" id="ARBA00004824"/>
    </source>
</evidence>
<evidence type="ECO:0000256" key="16">
    <source>
        <dbReference type="RuleBase" id="RU004106"/>
    </source>
</evidence>
<comment type="function">
    <text evidence="2">Acts on leucine, isoleucine and valine.</text>
</comment>
<comment type="pathway">
    <text evidence="5">Amino-acid biosynthesis; L-leucine biosynthesis; L-leucine from 3-methyl-2-oxobutanoate: step 4/4.</text>
</comment>
<dbReference type="PROSITE" id="PS00770">
    <property type="entry name" value="AA_TRANSFER_CLASS_4"/>
    <property type="match status" value="1"/>
</dbReference>
<dbReference type="GO" id="GO:0052656">
    <property type="term" value="F:L-isoleucine-2-oxoglutarate transaminase activity"/>
    <property type="evidence" value="ECO:0007669"/>
    <property type="project" value="RHEA"/>
</dbReference>
<evidence type="ECO:0000256" key="10">
    <source>
        <dbReference type="ARBA" id="ARBA00022898"/>
    </source>
</evidence>
<dbReference type="InterPro" id="IPR043132">
    <property type="entry name" value="BCAT-like_C"/>
</dbReference>
<dbReference type="PATRIC" id="fig|1254432.3.peg.8101"/>
<dbReference type="InterPro" id="IPR005786">
    <property type="entry name" value="B_amino_transII"/>
</dbReference>
<dbReference type="CDD" id="cd01557">
    <property type="entry name" value="BCAT_beta_family"/>
    <property type="match status" value="1"/>
</dbReference>
<evidence type="ECO:0000256" key="19">
    <source>
        <dbReference type="SAM" id="MobiDB-lite"/>
    </source>
</evidence>
<keyword evidence="9 18" id="KW-0808">Transferase</keyword>
<protein>
    <recommendedName>
        <fullName evidence="18">Branched-chain-amino-acid aminotransferase</fullName>
        <ecNumber evidence="18">2.6.1.42</ecNumber>
    </recommendedName>
</protein>
<dbReference type="NCBIfam" id="TIGR01123">
    <property type="entry name" value="ilvE_II"/>
    <property type="match status" value="1"/>
</dbReference>
<comment type="catalytic activity">
    <reaction evidence="14 18">
        <text>L-leucine + 2-oxoglutarate = 4-methyl-2-oxopentanoate + L-glutamate</text>
        <dbReference type="Rhea" id="RHEA:18321"/>
        <dbReference type="ChEBI" id="CHEBI:16810"/>
        <dbReference type="ChEBI" id="CHEBI:17865"/>
        <dbReference type="ChEBI" id="CHEBI:29985"/>
        <dbReference type="ChEBI" id="CHEBI:57427"/>
        <dbReference type="EC" id="2.6.1.42"/>
    </reaction>
</comment>
<dbReference type="PIRSF" id="PIRSF006468">
    <property type="entry name" value="BCAT1"/>
    <property type="match status" value="1"/>
</dbReference>
<evidence type="ECO:0000256" key="7">
    <source>
        <dbReference type="ARBA" id="ARBA00022576"/>
    </source>
</evidence>
<evidence type="ECO:0000256" key="18">
    <source>
        <dbReference type="RuleBase" id="RU004517"/>
    </source>
</evidence>
<evidence type="ECO:0000313" key="21">
    <source>
        <dbReference type="Proteomes" id="UP000014803"/>
    </source>
</evidence>
<proteinExistence type="inferred from homology"/>
<dbReference type="KEGG" id="scu:SCE1572_35750"/>
<dbReference type="Pfam" id="PF01063">
    <property type="entry name" value="Aminotran_4"/>
    <property type="match status" value="1"/>
</dbReference>
<dbReference type="PANTHER" id="PTHR11825:SF44">
    <property type="entry name" value="BRANCHED-CHAIN-AMINO-ACID AMINOTRANSFERASE"/>
    <property type="match status" value="1"/>
</dbReference>
<dbReference type="NCBIfam" id="NF009897">
    <property type="entry name" value="PRK13357.1"/>
    <property type="match status" value="1"/>
</dbReference>
<feature type="region of interest" description="Disordered" evidence="19">
    <location>
        <begin position="1"/>
        <end position="36"/>
    </location>
</feature>
<keyword evidence="11 18" id="KW-0100">Branched-chain amino acid biosynthesis</keyword>
<comment type="cofactor">
    <cofactor evidence="1 17">
        <name>pyridoxal 5'-phosphate</name>
        <dbReference type="ChEBI" id="CHEBI:597326"/>
    </cofactor>
</comment>
<dbReference type="GO" id="GO:0009097">
    <property type="term" value="P:isoleucine biosynthetic process"/>
    <property type="evidence" value="ECO:0007669"/>
    <property type="project" value="UniProtKB-UniPathway"/>
</dbReference>
<reference evidence="20 21" key="1">
    <citation type="journal article" date="2013" name="Sci. Rep.">
        <title>Extraordinary expansion of a Sorangium cellulosum genome from an alkaline milieu.</title>
        <authorList>
            <person name="Han K."/>
            <person name="Li Z.F."/>
            <person name="Peng R."/>
            <person name="Zhu L.P."/>
            <person name="Zhou T."/>
            <person name="Wang L.G."/>
            <person name="Li S.G."/>
            <person name="Zhang X.B."/>
            <person name="Hu W."/>
            <person name="Wu Z.H."/>
            <person name="Qin N."/>
            <person name="Li Y.Z."/>
        </authorList>
    </citation>
    <scope>NUCLEOTIDE SEQUENCE [LARGE SCALE GENOMIC DNA]</scope>
    <source>
        <strain evidence="20 21">So0157-2</strain>
    </source>
</reference>
<keyword evidence="10 17" id="KW-0663">Pyridoxal phosphate</keyword>
<feature type="compositionally biased region" description="Polar residues" evidence="19">
    <location>
        <begin position="22"/>
        <end position="31"/>
    </location>
</feature>
<evidence type="ECO:0000256" key="2">
    <source>
        <dbReference type="ARBA" id="ARBA00003109"/>
    </source>
</evidence>
<dbReference type="Proteomes" id="UP000014803">
    <property type="component" value="Chromosome"/>
</dbReference>
<dbReference type="GO" id="GO:0052655">
    <property type="term" value="F:L-valine-2-oxoglutarate transaminase activity"/>
    <property type="evidence" value="ECO:0007669"/>
    <property type="project" value="RHEA"/>
</dbReference>
<comment type="catalytic activity">
    <reaction evidence="12 18">
        <text>L-valine + 2-oxoglutarate = 3-methyl-2-oxobutanoate + L-glutamate</text>
        <dbReference type="Rhea" id="RHEA:24813"/>
        <dbReference type="ChEBI" id="CHEBI:11851"/>
        <dbReference type="ChEBI" id="CHEBI:16810"/>
        <dbReference type="ChEBI" id="CHEBI:29985"/>
        <dbReference type="ChEBI" id="CHEBI:57762"/>
        <dbReference type="EC" id="2.6.1.42"/>
    </reaction>
</comment>
<dbReference type="InterPro" id="IPR001544">
    <property type="entry name" value="Aminotrans_IV"/>
</dbReference>
<keyword evidence="7 18" id="KW-0032">Aminotransferase</keyword>
<dbReference type="eggNOG" id="COG0115">
    <property type="taxonomic scope" value="Bacteria"/>
</dbReference>
<evidence type="ECO:0000256" key="13">
    <source>
        <dbReference type="ARBA" id="ARBA00048798"/>
    </source>
</evidence>
<dbReference type="InterPro" id="IPR043131">
    <property type="entry name" value="BCAT-like_N"/>
</dbReference>
<dbReference type="SUPFAM" id="SSF56752">
    <property type="entry name" value="D-aminoacid aminotransferase-like PLP-dependent enzymes"/>
    <property type="match status" value="1"/>
</dbReference>
<dbReference type="InterPro" id="IPR033939">
    <property type="entry name" value="BCAT_family"/>
</dbReference>
<comment type="pathway">
    <text evidence="3">Amino-acid biosynthesis; L-isoleucine biosynthesis; L-isoleucine from 2-oxobutanoate: step 4/4.</text>
</comment>
<dbReference type="EMBL" id="CP003969">
    <property type="protein sequence ID" value="AGP39368.1"/>
    <property type="molecule type" value="Genomic_DNA"/>
</dbReference>
<evidence type="ECO:0000256" key="14">
    <source>
        <dbReference type="ARBA" id="ARBA00049229"/>
    </source>
</evidence>
<organism evidence="20 21">
    <name type="scientific">Sorangium cellulosum So0157-2</name>
    <dbReference type="NCBI Taxonomy" id="1254432"/>
    <lineage>
        <taxon>Bacteria</taxon>
        <taxon>Pseudomonadati</taxon>
        <taxon>Myxococcota</taxon>
        <taxon>Polyangia</taxon>
        <taxon>Polyangiales</taxon>
        <taxon>Polyangiaceae</taxon>
        <taxon>Sorangium</taxon>
    </lineage>
</organism>
<evidence type="ECO:0000256" key="5">
    <source>
        <dbReference type="ARBA" id="ARBA00005072"/>
    </source>
</evidence>
<dbReference type="GO" id="GO:0009098">
    <property type="term" value="P:L-leucine biosynthetic process"/>
    <property type="evidence" value="ECO:0007669"/>
    <property type="project" value="UniProtKB-UniPathway"/>
</dbReference>
<dbReference type="InterPro" id="IPR036038">
    <property type="entry name" value="Aminotransferase-like"/>
</dbReference>
<dbReference type="Gene3D" id="3.20.10.10">
    <property type="entry name" value="D-amino Acid Aminotransferase, subunit A, domain 2"/>
    <property type="match status" value="1"/>
</dbReference>
<evidence type="ECO:0000256" key="17">
    <source>
        <dbReference type="RuleBase" id="RU004516"/>
    </source>
</evidence>
<gene>
    <name evidence="20" type="ORF">SCE1572_35750</name>
</gene>
<dbReference type="UniPathway" id="UPA00047">
    <property type="reaction ID" value="UER00058"/>
</dbReference>
<evidence type="ECO:0000256" key="12">
    <source>
        <dbReference type="ARBA" id="ARBA00048212"/>
    </source>
</evidence>
<feature type="modified residue" description="N6-(pyridoxal phosphate)lysine" evidence="15">
    <location>
        <position position="234"/>
    </location>
</feature>
<dbReference type="EC" id="2.6.1.42" evidence="18"/>
<dbReference type="UniPathway" id="UPA00048">
    <property type="reaction ID" value="UER00073"/>
</dbReference>
<dbReference type="GO" id="GO:0052654">
    <property type="term" value="F:L-leucine-2-oxoglutarate transaminase activity"/>
    <property type="evidence" value="ECO:0007669"/>
    <property type="project" value="RHEA"/>
</dbReference>